<feature type="modified residue" description="4-aspartylphosphate" evidence="1">
    <location>
        <position position="59"/>
    </location>
</feature>
<dbReference type="InterPro" id="IPR011006">
    <property type="entry name" value="CheY-like_superfamily"/>
</dbReference>
<sequence>MNKKTIMLVDDDSDDAEIFEMAVKHTADYITFEYSGGGSEALNRLTSTAFSLPDLILVDAGMPKMNGWELLKNIKADDRIAKVPVIMIATSSRMEGISLAQNLGAEAYFIKPSNYDDLKSIMKNLCSGLRTDLKAKLLTMQSDSPRYIFVF</sequence>
<keyword evidence="1" id="KW-0597">Phosphoprotein</keyword>
<dbReference type="SMART" id="SM00448">
    <property type="entry name" value="REC"/>
    <property type="match status" value="1"/>
</dbReference>
<evidence type="ECO:0000313" key="3">
    <source>
        <dbReference type="EMBL" id="GAA3754449.1"/>
    </source>
</evidence>
<dbReference type="InterPro" id="IPR001789">
    <property type="entry name" value="Sig_transdc_resp-reg_receiver"/>
</dbReference>
<evidence type="ECO:0000259" key="2">
    <source>
        <dbReference type="PROSITE" id="PS50110"/>
    </source>
</evidence>
<feature type="domain" description="Response regulatory" evidence="2">
    <location>
        <begin position="5"/>
        <end position="126"/>
    </location>
</feature>
<dbReference type="EMBL" id="BAABDU010000001">
    <property type="protein sequence ID" value="GAA3754449.1"/>
    <property type="molecule type" value="Genomic_DNA"/>
</dbReference>
<reference evidence="4" key="1">
    <citation type="journal article" date="2019" name="Int. J. Syst. Evol. Microbiol.">
        <title>The Global Catalogue of Microorganisms (GCM) 10K type strain sequencing project: providing services to taxonomists for standard genome sequencing and annotation.</title>
        <authorList>
            <consortium name="The Broad Institute Genomics Platform"/>
            <consortium name="The Broad Institute Genome Sequencing Center for Infectious Disease"/>
            <person name="Wu L."/>
            <person name="Ma J."/>
        </authorList>
    </citation>
    <scope>NUCLEOTIDE SEQUENCE [LARGE SCALE GENOMIC DNA]</scope>
    <source>
        <strain evidence="4">JCM 17337</strain>
    </source>
</reference>
<dbReference type="PANTHER" id="PTHR44520">
    <property type="entry name" value="RESPONSE REGULATOR RCP1-RELATED"/>
    <property type="match status" value="1"/>
</dbReference>
<proteinExistence type="predicted"/>
<dbReference type="SUPFAM" id="SSF52172">
    <property type="entry name" value="CheY-like"/>
    <property type="match status" value="1"/>
</dbReference>
<organism evidence="3 4">
    <name type="scientific">Flavobacterium ginsengiterrae</name>
    <dbReference type="NCBI Taxonomy" id="871695"/>
    <lineage>
        <taxon>Bacteria</taxon>
        <taxon>Pseudomonadati</taxon>
        <taxon>Bacteroidota</taxon>
        <taxon>Flavobacteriia</taxon>
        <taxon>Flavobacteriales</taxon>
        <taxon>Flavobacteriaceae</taxon>
        <taxon>Flavobacterium</taxon>
    </lineage>
</organism>
<dbReference type="PANTHER" id="PTHR44520:SF2">
    <property type="entry name" value="RESPONSE REGULATOR RCP1"/>
    <property type="match status" value="1"/>
</dbReference>
<dbReference type="PROSITE" id="PS50110">
    <property type="entry name" value="RESPONSE_REGULATORY"/>
    <property type="match status" value="1"/>
</dbReference>
<dbReference type="Proteomes" id="UP001500748">
    <property type="component" value="Unassembled WGS sequence"/>
</dbReference>
<dbReference type="Pfam" id="PF00072">
    <property type="entry name" value="Response_reg"/>
    <property type="match status" value="1"/>
</dbReference>
<accession>A0ABP7G2H3</accession>
<name>A0ABP7G2H3_9FLAO</name>
<gene>
    <name evidence="3" type="ORF">GCM10022423_00270</name>
</gene>
<dbReference type="InterPro" id="IPR052893">
    <property type="entry name" value="TCS_response_regulator"/>
</dbReference>
<evidence type="ECO:0000313" key="4">
    <source>
        <dbReference type="Proteomes" id="UP001500748"/>
    </source>
</evidence>
<protein>
    <submittedName>
        <fullName evidence="3">Response regulator</fullName>
    </submittedName>
</protein>
<dbReference type="Gene3D" id="3.40.50.2300">
    <property type="match status" value="1"/>
</dbReference>
<keyword evidence="4" id="KW-1185">Reference proteome</keyword>
<evidence type="ECO:0000256" key="1">
    <source>
        <dbReference type="PROSITE-ProRule" id="PRU00169"/>
    </source>
</evidence>
<dbReference type="RefSeq" id="WP_345138589.1">
    <property type="nucleotide sequence ID" value="NZ_BAABDU010000001.1"/>
</dbReference>
<comment type="caution">
    <text evidence="3">The sequence shown here is derived from an EMBL/GenBank/DDBJ whole genome shotgun (WGS) entry which is preliminary data.</text>
</comment>